<evidence type="ECO:0000313" key="2">
    <source>
        <dbReference type="Proteomes" id="UP000295515"/>
    </source>
</evidence>
<proteinExistence type="predicted"/>
<reference evidence="1 2" key="1">
    <citation type="submission" date="2019-03" db="EMBL/GenBank/DDBJ databases">
        <title>Genomic Encyclopedia of Type Strains, Phase IV (KMG-IV): sequencing the most valuable type-strain genomes for metagenomic binning, comparative biology and taxonomic classification.</title>
        <authorList>
            <person name="Goeker M."/>
        </authorList>
    </citation>
    <scope>NUCLEOTIDE SEQUENCE [LARGE SCALE GENOMIC DNA]</scope>
    <source>
        <strain evidence="1 2">DSM 29487</strain>
    </source>
</reference>
<dbReference type="EMBL" id="SMCQ01000001">
    <property type="protein sequence ID" value="TCW02973.1"/>
    <property type="molecule type" value="Genomic_DNA"/>
</dbReference>
<dbReference type="Proteomes" id="UP000295515">
    <property type="component" value="Unassembled WGS sequence"/>
</dbReference>
<evidence type="ECO:0000313" key="1">
    <source>
        <dbReference type="EMBL" id="TCW02973.1"/>
    </source>
</evidence>
<name>A0A4R3Z8L7_9FIRM</name>
<dbReference type="GeneID" id="98914102"/>
<accession>A0A4R3Z8L7</accession>
<comment type="caution">
    <text evidence="1">The sequence shown here is derived from an EMBL/GenBank/DDBJ whole genome shotgun (WGS) entry which is preliminary data.</text>
</comment>
<keyword evidence="2" id="KW-1185">Reference proteome</keyword>
<sequence>MTINNIIEDIKKLEIKMKSNKEFLQENPFAFHTFIELLYYFINNKYPNKKDSYIYKKAHINAKLFSKLRNPQYHPSKKTIIALGLALELSIDEFELLLNSAGYSLALNNQFDIVIIYCIQNKIYNLFLVNEILYEIDL</sequence>
<dbReference type="RefSeq" id="WP_066451346.1">
    <property type="nucleotide sequence ID" value="NZ_JANKBF010000002.1"/>
</dbReference>
<protein>
    <submittedName>
        <fullName evidence="1">Uncharacterized protein</fullName>
    </submittedName>
</protein>
<gene>
    <name evidence="1" type="ORF">EDD60_101279</name>
</gene>
<organism evidence="1 2">
    <name type="scientific">Longibaculum muris</name>
    <dbReference type="NCBI Taxonomy" id="1796628"/>
    <lineage>
        <taxon>Bacteria</taxon>
        <taxon>Bacillati</taxon>
        <taxon>Bacillota</taxon>
        <taxon>Erysipelotrichia</taxon>
        <taxon>Erysipelotrichales</taxon>
        <taxon>Coprobacillaceae</taxon>
        <taxon>Longibaculum</taxon>
    </lineage>
</organism>
<dbReference type="AlphaFoldDB" id="A0A4R3Z8L7"/>